<protein>
    <recommendedName>
        <fullName evidence="3">Mce/MlaD domain-containing protein</fullName>
    </recommendedName>
</protein>
<evidence type="ECO:0000256" key="1">
    <source>
        <dbReference type="SAM" id="Coils"/>
    </source>
</evidence>
<reference evidence="4 5" key="1">
    <citation type="journal article" date="2016" name="Nat. Commun.">
        <title>Thousands of microbial genomes shed light on interconnected biogeochemical processes in an aquifer system.</title>
        <authorList>
            <person name="Anantharaman K."/>
            <person name="Brown C.T."/>
            <person name="Hug L.A."/>
            <person name="Sharon I."/>
            <person name="Castelle C.J."/>
            <person name="Probst A.J."/>
            <person name="Thomas B.C."/>
            <person name="Singh A."/>
            <person name="Wilkins M.J."/>
            <person name="Karaoz U."/>
            <person name="Brodie E.L."/>
            <person name="Williams K.H."/>
            <person name="Hubbard S.S."/>
            <person name="Banfield J.F."/>
        </authorList>
    </citation>
    <scope>NUCLEOTIDE SEQUENCE [LARGE SCALE GENOMIC DNA]</scope>
</reference>
<gene>
    <name evidence="4" type="ORF">A2625_02250</name>
</gene>
<dbReference type="Proteomes" id="UP000178724">
    <property type="component" value="Unassembled WGS sequence"/>
</dbReference>
<dbReference type="PANTHER" id="PTHR33371">
    <property type="entry name" value="INTERMEMBRANE PHOSPHOLIPID TRANSPORT SYSTEM BINDING PROTEIN MLAD-RELATED"/>
    <property type="match status" value="1"/>
</dbReference>
<keyword evidence="2" id="KW-0812">Transmembrane</keyword>
<dbReference type="Pfam" id="PF02470">
    <property type="entry name" value="MlaD"/>
    <property type="match status" value="1"/>
</dbReference>
<feature type="domain" description="Mce/MlaD" evidence="3">
    <location>
        <begin position="33"/>
        <end position="109"/>
    </location>
</feature>
<evidence type="ECO:0000313" key="5">
    <source>
        <dbReference type="Proteomes" id="UP000178724"/>
    </source>
</evidence>
<dbReference type="EMBL" id="METM01000029">
    <property type="protein sequence ID" value="OGB89125.1"/>
    <property type="molecule type" value="Genomic_DNA"/>
</dbReference>
<dbReference type="InterPro" id="IPR052336">
    <property type="entry name" value="MlaD_Phospholipid_Transporter"/>
</dbReference>
<keyword evidence="1" id="KW-0175">Coiled coil</keyword>
<sequence>MSTAVKVGIVTLIGLALIAVVIVWKTEIFLVGKGYEVIASFENVEGLTIGSEVRFRGAKVGKVLKIDPGPYDIKVFSVVDPSIKIPSDSTLRVAYDGIVGLKFLEIRPGTSEILYGQGMVLEGARTAAIVDFIDIGSKNLVETKAILENVRKIIENPKLQAAFMNMVYTADKAAGDIEQLTEELRETNRGINEVVADPKFQANVKGTISETEKTLSAANRFFEGFGKVNLRASGGVDIGRLANAVRGDVDIIQSENTYYRFGIGEGQTTRQLSVIDFILANRINDKFAYRLGVINNQLGGGIVFNPMADANLIGDIYDINNPKPNNPKLRLGYEFEVRDYMDFLAQGDDLLNAGTRNFLFGLRIKPPGEKLY</sequence>
<feature type="coiled-coil region" evidence="1">
    <location>
        <begin position="170"/>
        <end position="197"/>
    </location>
</feature>
<keyword evidence="2" id="KW-0472">Membrane</keyword>
<dbReference type="PANTHER" id="PTHR33371:SF4">
    <property type="entry name" value="INTERMEMBRANE PHOSPHOLIPID TRANSPORT SYSTEM BINDING PROTEIN MLAD"/>
    <property type="match status" value="1"/>
</dbReference>
<dbReference type="AlphaFoldDB" id="A0A1F4PZK5"/>
<evidence type="ECO:0000313" key="4">
    <source>
        <dbReference type="EMBL" id="OGB89125.1"/>
    </source>
</evidence>
<proteinExistence type="predicted"/>
<evidence type="ECO:0000256" key="2">
    <source>
        <dbReference type="SAM" id="Phobius"/>
    </source>
</evidence>
<name>A0A1F4PZK5_UNCSA</name>
<comment type="caution">
    <text evidence="4">The sequence shown here is derived from an EMBL/GenBank/DDBJ whole genome shotgun (WGS) entry which is preliminary data.</text>
</comment>
<keyword evidence="2" id="KW-1133">Transmembrane helix</keyword>
<organism evidence="4 5">
    <name type="scientific">candidate division WOR-1 bacterium RIFCSPHIGHO2_01_FULL_53_15</name>
    <dbReference type="NCBI Taxonomy" id="1802564"/>
    <lineage>
        <taxon>Bacteria</taxon>
        <taxon>Bacillati</taxon>
        <taxon>Saganbacteria</taxon>
    </lineage>
</organism>
<evidence type="ECO:0000259" key="3">
    <source>
        <dbReference type="Pfam" id="PF02470"/>
    </source>
</evidence>
<dbReference type="InterPro" id="IPR003399">
    <property type="entry name" value="Mce/MlaD"/>
</dbReference>
<accession>A0A1F4PZK5</accession>
<feature type="transmembrane region" description="Helical" evidence="2">
    <location>
        <begin position="7"/>
        <end position="24"/>
    </location>
</feature>